<keyword evidence="2" id="KW-0536">Nodulation</keyword>
<evidence type="ECO:0000256" key="5">
    <source>
        <dbReference type="ARBA" id="ARBA00023163"/>
    </source>
</evidence>
<dbReference type="Proteomes" id="UP000295030">
    <property type="component" value="Unassembled WGS sequence"/>
</dbReference>
<evidence type="ECO:0000256" key="1">
    <source>
        <dbReference type="ARBA" id="ARBA00009437"/>
    </source>
</evidence>
<dbReference type="SUPFAM" id="SSF53850">
    <property type="entry name" value="Periplasmic binding protein-like II"/>
    <property type="match status" value="1"/>
</dbReference>
<dbReference type="InterPro" id="IPR036388">
    <property type="entry name" value="WH-like_DNA-bd_sf"/>
</dbReference>
<dbReference type="InterPro" id="IPR005119">
    <property type="entry name" value="LysR_subst-bd"/>
</dbReference>
<evidence type="ECO:0000259" key="6">
    <source>
        <dbReference type="PROSITE" id="PS50931"/>
    </source>
</evidence>
<keyword evidence="3" id="KW-0805">Transcription regulation</keyword>
<dbReference type="PANTHER" id="PTHR30118">
    <property type="entry name" value="HTH-TYPE TRANSCRIPTIONAL REGULATOR LEUO-RELATED"/>
    <property type="match status" value="1"/>
</dbReference>
<dbReference type="CDD" id="cd08417">
    <property type="entry name" value="PBP2_Nitroaromatics_like"/>
    <property type="match status" value="1"/>
</dbReference>
<dbReference type="InterPro" id="IPR037402">
    <property type="entry name" value="YidZ_PBP2"/>
</dbReference>
<name>A0A4R1IHK7_ANCAQ</name>
<dbReference type="OrthoDB" id="8455878at2"/>
<comment type="caution">
    <text evidence="7">The sequence shown here is derived from an EMBL/GenBank/DDBJ whole genome shotgun (WGS) entry which is preliminary data.</text>
</comment>
<dbReference type="InterPro" id="IPR000847">
    <property type="entry name" value="LysR_HTH_N"/>
</dbReference>
<evidence type="ECO:0000256" key="4">
    <source>
        <dbReference type="ARBA" id="ARBA00023125"/>
    </source>
</evidence>
<evidence type="ECO:0000313" key="7">
    <source>
        <dbReference type="EMBL" id="TCK31052.1"/>
    </source>
</evidence>
<protein>
    <submittedName>
        <fullName evidence="7">DNA-binding transcriptional LysR family regulator</fullName>
    </submittedName>
</protein>
<dbReference type="RefSeq" id="WP_131834303.1">
    <property type="nucleotide sequence ID" value="NZ_SMFY01000001.1"/>
</dbReference>
<gene>
    <name evidence="7" type="ORF">EV667_1157</name>
</gene>
<dbReference type="Gene3D" id="3.40.190.10">
    <property type="entry name" value="Periplasmic binding protein-like II"/>
    <property type="match status" value="2"/>
</dbReference>
<dbReference type="EMBL" id="SMFY01000001">
    <property type="protein sequence ID" value="TCK31052.1"/>
    <property type="molecule type" value="Genomic_DNA"/>
</dbReference>
<dbReference type="Pfam" id="PF00126">
    <property type="entry name" value="HTH_1"/>
    <property type="match status" value="1"/>
</dbReference>
<dbReference type="SUPFAM" id="SSF46785">
    <property type="entry name" value="Winged helix' DNA-binding domain"/>
    <property type="match status" value="1"/>
</dbReference>
<evidence type="ECO:0000256" key="3">
    <source>
        <dbReference type="ARBA" id="ARBA00023015"/>
    </source>
</evidence>
<dbReference type="Gene3D" id="1.10.10.10">
    <property type="entry name" value="Winged helix-like DNA-binding domain superfamily/Winged helix DNA-binding domain"/>
    <property type="match status" value="1"/>
</dbReference>
<sequence>MALNALDGLDIDLLLAFEALLDEPNVTRAARRLAIRQPALSARLTRLRVLFDDRLFIPAPSGRGMIATPRALDLQPRLAAVLANLDAMMASTGAFEPATSTRVFTVALHENPAVMLVPDLVPRIRAAAPGVRLILTLPDKVHMPELMESGAVDLWIGVGSNAHDAWFSRKLFEDHFVTAQRKLHPRGRGELDRDTFCRLDHLLVSSEGNPFNGVIDDALLGLQRRRHVALSVQSYALAPMILATTDLLCTLPRRFLERYSETLDLFTPPLELQPAAVVALWHPRHQGDAGHGWLRAQLFEAAAATRRD</sequence>
<organism evidence="7 8">
    <name type="scientific">Ancylobacter aquaticus</name>
    <dbReference type="NCBI Taxonomy" id="100"/>
    <lineage>
        <taxon>Bacteria</taxon>
        <taxon>Pseudomonadati</taxon>
        <taxon>Pseudomonadota</taxon>
        <taxon>Alphaproteobacteria</taxon>
        <taxon>Hyphomicrobiales</taxon>
        <taxon>Xanthobacteraceae</taxon>
        <taxon>Ancylobacter</taxon>
    </lineage>
</organism>
<dbReference type="PANTHER" id="PTHR30118:SF15">
    <property type="entry name" value="TRANSCRIPTIONAL REGULATORY PROTEIN"/>
    <property type="match status" value="1"/>
</dbReference>
<accession>A0A4R1IHK7</accession>
<dbReference type="AlphaFoldDB" id="A0A4R1IHK7"/>
<evidence type="ECO:0000313" key="8">
    <source>
        <dbReference type="Proteomes" id="UP000295030"/>
    </source>
</evidence>
<dbReference type="InterPro" id="IPR050389">
    <property type="entry name" value="LysR-type_TF"/>
</dbReference>
<feature type="domain" description="HTH lysR-type" evidence="6">
    <location>
        <begin position="9"/>
        <end position="68"/>
    </location>
</feature>
<evidence type="ECO:0000256" key="2">
    <source>
        <dbReference type="ARBA" id="ARBA00022458"/>
    </source>
</evidence>
<comment type="similarity">
    <text evidence="1">Belongs to the LysR transcriptional regulatory family.</text>
</comment>
<dbReference type="GO" id="GO:0003677">
    <property type="term" value="F:DNA binding"/>
    <property type="evidence" value="ECO:0007669"/>
    <property type="project" value="UniProtKB-KW"/>
</dbReference>
<dbReference type="Pfam" id="PF03466">
    <property type="entry name" value="LysR_substrate"/>
    <property type="match status" value="1"/>
</dbReference>
<keyword evidence="5" id="KW-0804">Transcription</keyword>
<dbReference type="GO" id="GO:0003700">
    <property type="term" value="F:DNA-binding transcription factor activity"/>
    <property type="evidence" value="ECO:0007669"/>
    <property type="project" value="InterPro"/>
</dbReference>
<keyword evidence="4 7" id="KW-0238">DNA-binding</keyword>
<dbReference type="PROSITE" id="PS50931">
    <property type="entry name" value="HTH_LYSR"/>
    <property type="match status" value="1"/>
</dbReference>
<dbReference type="InterPro" id="IPR036390">
    <property type="entry name" value="WH_DNA-bd_sf"/>
</dbReference>
<proteinExistence type="inferred from homology"/>
<reference evidence="7 8" key="1">
    <citation type="submission" date="2019-03" db="EMBL/GenBank/DDBJ databases">
        <title>Genomic Encyclopedia of Type Strains, Phase IV (KMG-IV): sequencing the most valuable type-strain genomes for metagenomic binning, comparative biology and taxonomic classification.</title>
        <authorList>
            <person name="Goeker M."/>
        </authorList>
    </citation>
    <scope>NUCLEOTIDE SEQUENCE [LARGE SCALE GENOMIC DNA]</scope>
    <source>
        <strain evidence="7 8">DSM 101</strain>
    </source>
</reference>
<keyword evidence="8" id="KW-1185">Reference proteome</keyword>